<keyword evidence="14" id="KW-1185">Reference proteome</keyword>
<dbReference type="PROSITE" id="PS51273">
    <property type="entry name" value="GATASE_TYPE_1"/>
    <property type="match status" value="1"/>
</dbReference>
<evidence type="ECO:0000256" key="9">
    <source>
        <dbReference type="ARBA" id="ARBA00031904"/>
    </source>
</evidence>
<evidence type="ECO:0000256" key="7">
    <source>
        <dbReference type="ARBA" id="ARBA00022962"/>
    </source>
</evidence>
<dbReference type="GO" id="GO:0046820">
    <property type="term" value="F:4-amino-4-deoxychorismate synthase activity"/>
    <property type="evidence" value="ECO:0007669"/>
    <property type="project" value="UniProtKB-EC"/>
</dbReference>
<dbReference type="GO" id="GO:0008153">
    <property type="term" value="P:4-aminobenzoate biosynthetic process"/>
    <property type="evidence" value="ECO:0007669"/>
    <property type="project" value="TreeGrafter"/>
</dbReference>
<dbReference type="SUPFAM" id="SSF52317">
    <property type="entry name" value="Class I glutamine amidotransferase-like"/>
    <property type="match status" value="1"/>
</dbReference>
<feature type="domain" description="Glutamine amidotransferase" evidence="10">
    <location>
        <begin position="7"/>
        <end position="201"/>
    </location>
</feature>
<dbReference type="Gene3D" id="3.60.120.10">
    <property type="entry name" value="Anthranilate synthase"/>
    <property type="match status" value="1"/>
</dbReference>
<evidence type="ECO:0000256" key="8">
    <source>
        <dbReference type="ARBA" id="ARBA00031329"/>
    </source>
</evidence>
<dbReference type="GO" id="GO:0000162">
    <property type="term" value="P:L-tryptophan biosynthetic process"/>
    <property type="evidence" value="ECO:0007669"/>
    <property type="project" value="TreeGrafter"/>
</dbReference>
<dbReference type="UniPathway" id="UPA00077">
    <property type="reaction ID" value="UER00149"/>
</dbReference>
<evidence type="ECO:0000256" key="3">
    <source>
        <dbReference type="ARBA" id="ARBA00005970"/>
    </source>
</evidence>
<organism evidence="13 14">
    <name type="scientific">Kluyveromyces dobzhanskii CBS 2104</name>
    <dbReference type="NCBI Taxonomy" id="1427455"/>
    <lineage>
        <taxon>Eukaryota</taxon>
        <taxon>Fungi</taxon>
        <taxon>Dikarya</taxon>
        <taxon>Ascomycota</taxon>
        <taxon>Saccharomycotina</taxon>
        <taxon>Saccharomycetes</taxon>
        <taxon>Saccharomycetales</taxon>
        <taxon>Saccharomycetaceae</taxon>
        <taxon>Kluyveromyces</taxon>
    </lineage>
</organism>
<evidence type="ECO:0000313" key="14">
    <source>
        <dbReference type="Proteomes" id="UP000031516"/>
    </source>
</evidence>
<dbReference type="PRINTS" id="PR00099">
    <property type="entry name" value="CPSGATASE"/>
</dbReference>
<dbReference type="PRINTS" id="PR00097">
    <property type="entry name" value="ANTSNTHASEII"/>
</dbReference>
<dbReference type="PRINTS" id="PR00096">
    <property type="entry name" value="GATASE"/>
</dbReference>
<dbReference type="AlphaFoldDB" id="A0A0A8L214"/>
<evidence type="ECO:0000256" key="2">
    <source>
        <dbReference type="ARBA" id="ARBA00005009"/>
    </source>
</evidence>
<dbReference type="Gene3D" id="3.40.50.880">
    <property type="match status" value="1"/>
</dbReference>
<dbReference type="Pfam" id="PF00425">
    <property type="entry name" value="Chorismate_bind"/>
    <property type="match status" value="1"/>
</dbReference>
<comment type="catalytic activity">
    <reaction evidence="1">
        <text>chorismate + L-glutamine = 4-amino-4-deoxychorismate + L-glutamate</text>
        <dbReference type="Rhea" id="RHEA:11672"/>
        <dbReference type="ChEBI" id="CHEBI:29748"/>
        <dbReference type="ChEBI" id="CHEBI:29985"/>
        <dbReference type="ChEBI" id="CHEBI:58359"/>
        <dbReference type="ChEBI" id="CHEBI:58406"/>
        <dbReference type="EC" id="2.6.1.85"/>
    </reaction>
</comment>
<reference evidence="13 14" key="1">
    <citation type="submission" date="2014-03" db="EMBL/GenBank/DDBJ databases">
        <title>The genome of Kluyveromyces dobzhanskii.</title>
        <authorList>
            <person name="Nystedt B."/>
            <person name="Astrom S."/>
        </authorList>
    </citation>
    <scope>NUCLEOTIDE SEQUENCE [LARGE SCALE GENOMIC DNA]</scope>
    <source>
        <strain evidence="13 14">CBS 2104</strain>
    </source>
</reference>
<name>A0A0A8L214_9SACH</name>
<keyword evidence="5" id="KW-0808">Transferase</keyword>
<evidence type="ECO:0000259" key="12">
    <source>
        <dbReference type="Pfam" id="PF04715"/>
    </source>
</evidence>
<feature type="domain" description="Chorismate-utilising enzyme C-terminal" evidence="11">
    <location>
        <begin position="484"/>
        <end position="751"/>
    </location>
</feature>
<dbReference type="NCBIfam" id="TIGR00566">
    <property type="entry name" value="trpG_papA"/>
    <property type="match status" value="1"/>
</dbReference>
<dbReference type="GO" id="GO:0046654">
    <property type="term" value="P:tetrahydrofolate biosynthetic process"/>
    <property type="evidence" value="ECO:0007669"/>
    <property type="project" value="UniProtKB-UniPathway"/>
</dbReference>
<evidence type="ECO:0000259" key="10">
    <source>
        <dbReference type="Pfam" id="PF00117"/>
    </source>
</evidence>
<evidence type="ECO:0000256" key="5">
    <source>
        <dbReference type="ARBA" id="ARBA00022679"/>
    </source>
</evidence>
<dbReference type="SUPFAM" id="SSF56322">
    <property type="entry name" value="ADC synthase"/>
    <property type="match status" value="1"/>
</dbReference>
<dbReference type="InterPro" id="IPR019999">
    <property type="entry name" value="Anth_synth_I-like"/>
</dbReference>
<gene>
    <name evidence="13" type="ORF">KLDO_g1405</name>
</gene>
<keyword evidence="6" id="KW-0289">Folate biosynthesis</keyword>
<dbReference type="EC" id="2.6.1.85" evidence="4"/>
<proteinExistence type="inferred from homology"/>
<keyword evidence="7" id="KW-0315">Glutamine amidotransferase</keyword>
<dbReference type="InterPro" id="IPR005801">
    <property type="entry name" value="ADC_synthase"/>
</dbReference>
<evidence type="ECO:0000256" key="4">
    <source>
        <dbReference type="ARBA" id="ARBA00013139"/>
    </source>
</evidence>
<dbReference type="Pfam" id="PF00117">
    <property type="entry name" value="GATase"/>
    <property type="match status" value="1"/>
</dbReference>
<dbReference type="EMBL" id="CCBQ010000019">
    <property type="protein sequence ID" value="CDO93102.1"/>
    <property type="molecule type" value="Genomic_DNA"/>
</dbReference>
<dbReference type="InterPro" id="IPR029062">
    <property type="entry name" value="Class_I_gatase-like"/>
</dbReference>
<evidence type="ECO:0000313" key="13">
    <source>
        <dbReference type="EMBL" id="CDO93102.1"/>
    </source>
</evidence>
<comment type="similarity">
    <text evidence="3">In the C-terminal section; belongs to the anthranilate synthase component I family.</text>
</comment>
<dbReference type="InterPro" id="IPR015890">
    <property type="entry name" value="Chorismate_C"/>
</dbReference>
<protein>
    <recommendedName>
        <fullName evidence="4">aminodeoxychorismate synthase</fullName>
        <ecNumber evidence="4">2.6.1.85</ecNumber>
    </recommendedName>
    <alternativeName>
        <fullName evidence="8">Para-aminobenzoate synthase</fullName>
    </alternativeName>
    <alternativeName>
        <fullName evidence="9">p-aminobenzoic acid synthase</fullName>
    </alternativeName>
</protein>
<dbReference type="GO" id="GO:0046656">
    <property type="term" value="P:folic acid biosynthetic process"/>
    <property type="evidence" value="ECO:0007669"/>
    <property type="project" value="UniProtKB-KW"/>
</dbReference>
<dbReference type="InterPro" id="IPR006221">
    <property type="entry name" value="TrpG/PapA_dom"/>
</dbReference>
<evidence type="ECO:0000259" key="11">
    <source>
        <dbReference type="Pfam" id="PF00425"/>
    </source>
</evidence>
<dbReference type="PANTHER" id="PTHR11236:SF18">
    <property type="entry name" value="AMINODEOXYCHORISMATE SYNTHASE"/>
    <property type="match status" value="1"/>
</dbReference>
<evidence type="ECO:0000256" key="6">
    <source>
        <dbReference type="ARBA" id="ARBA00022909"/>
    </source>
</evidence>
<dbReference type="NCBIfam" id="TIGR01823">
    <property type="entry name" value="PabB-fungal"/>
    <property type="match status" value="1"/>
</dbReference>
<evidence type="ECO:0000256" key="1">
    <source>
        <dbReference type="ARBA" id="ARBA00001000"/>
    </source>
</evidence>
<comment type="caution">
    <text evidence="13">The sequence shown here is derived from an EMBL/GenBank/DDBJ whole genome shotgun (WGS) entry which is preliminary data.</text>
</comment>
<accession>A0A0A8L214</accession>
<comment type="pathway">
    <text evidence="2">Cofactor biosynthesis; tetrahydrofolate biosynthesis; 4-aminobenzoate from chorismate: step 1/2.</text>
</comment>
<dbReference type="InterPro" id="IPR010117">
    <property type="entry name" value="PabB_fungal"/>
</dbReference>
<sequence length="761" mass="85540">MTFCVLFVDSYDSFTYNVVELIKEQGEDIEVITIHNDTFQDYDEFKQYLRLFDAIVIGPGPGNPVNGPKDIGIIASLFDDSMVVPILGICLGFQVMCHVNGATVEQLHNVRHGQVYPIRVIDNGNGLYNQYPKTFDSVRYHSLHVVADSESSTIIPLSETLDDGKSVLMGGMIRGKPWYGVQYHPESCCSELGGKLIANFIQLAKDYNETRSDRKTNLVNNQTDKLQQHKQQKTDKETMYALSHKIDREPIIPKPAGNEDTRSKVNVEVESLNVTKDPKLTFQLCESLEQSDIPFFLMASSTINANRGEISIIALPSPKSKVFTHYSQINKTTIHNWRAEGLKIDQYYENLRSGHSDDLVSVLSENKNEFWDTIGTFMNDKRCPDQWADLPFIGGFVGILGYEMGQFTAVDVKEELKPNAKLCFVDNAILINHTKGELYTTGLDTGFSKKVRALIESALISKSDIDWPKALPQGISYDITLPARQAYEEAFEVSQQYLHQGDSYEVCLTTQTTIKPSEVIPPWRIFQTLIQKNPAPFSSFFQFDDIEKNKFDLCLISTSPERFLKYSNSSCELRPIKGTVKKGSGMDLEEATSILKTPKEFGENLMILDLIRNDLYELLPSVTVDEMMSVEEYETVYQLVSVVSGHNLKESKYSGLDVLKHSLPPGSMTGAPKKKTVELLQQSIEPLFGNSTRGVYSGVTGYWSANMNGDWSVNIRCMYSYDLGNTWQIGAGGAVTVLSDCDGEWKEMFTKLESALQVFNN</sequence>
<dbReference type="GO" id="GO:0005737">
    <property type="term" value="C:cytoplasm"/>
    <property type="evidence" value="ECO:0007669"/>
    <property type="project" value="TreeGrafter"/>
</dbReference>
<dbReference type="InterPro" id="IPR006805">
    <property type="entry name" value="Anth_synth_I_N"/>
</dbReference>
<dbReference type="OrthoDB" id="64220at2759"/>
<dbReference type="InterPro" id="IPR017926">
    <property type="entry name" value="GATASE"/>
</dbReference>
<dbReference type="Proteomes" id="UP000031516">
    <property type="component" value="Unassembled WGS sequence"/>
</dbReference>
<dbReference type="Pfam" id="PF04715">
    <property type="entry name" value="Anth_synt_I_N"/>
    <property type="match status" value="1"/>
</dbReference>
<dbReference type="CDD" id="cd01743">
    <property type="entry name" value="GATase1_Anthranilate_Synthase"/>
    <property type="match status" value="1"/>
</dbReference>
<dbReference type="PANTHER" id="PTHR11236">
    <property type="entry name" value="AMINOBENZOATE/ANTHRANILATE SYNTHASE"/>
    <property type="match status" value="1"/>
</dbReference>
<feature type="domain" description="Anthranilate synthase component I N-terminal" evidence="12">
    <location>
        <begin position="283"/>
        <end position="439"/>
    </location>
</feature>